<dbReference type="PATRIC" id="fig|907488.3.peg.1087"/>
<dbReference type="Proteomes" id="UP000005508">
    <property type="component" value="Unassembled WGS sequence"/>
</dbReference>
<evidence type="ECO:0000313" key="1">
    <source>
        <dbReference type="EMBL" id="EGY33974.1"/>
    </source>
</evidence>
<comment type="caution">
    <text evidence="1">The sequence shown here is derived from an EMBL/GenBank/DDBJ whole genome shotgun (WGS) entry which is preliminary data.</text>
</comment>
<protein>
    <submittedName>
        <fullName evidence="1">Uncharacterized protein</fullName>
    </submittedName>
</protein>
<organism evidence="1 2">
    <name type="scientific">Aggregatibacter actinomycetemcomitans serotype e str. SC1083</name>
    <dbReference type="NCBI Taxonomy" id="907488"/>
    <lineage>
        <taxon>Bacteria</taxon>
        <taxon>Pseudomonadati</taxon>
        <taxon>Pseudomonadota</taxon>
        <taxon>Gammaproteobacteria</taxon>
        <taxon>Pasteurellales</taxon>
        <taxon>Pasteurellaceae</taxon>
        <taxon>Aggregatibacter</taxon>
    </lineage>
</organism>
<reference evidence="1 2" key="1">
    <citation type="submission" date="2010-10" db="EMBL/GenBank/DDBJ databases">
        <authorList>
            <person name="Chen C."/>
            <person name="Kittichotirat W."/>
            <person name="Asikainen S."/>
            <person name="Bumgarner R."/>
        </authorList>
    </citation>
    <scope>NUCLEOTIDE SEQUENCE [LARGE SCALE GENOMIC DNA]</scope>
    <source>
        <strain evidence="1 2">SC1083</strain>
    </source>
</reference>
<accession>G4A8F4</accession>
<name>G4A8F4_AGGAC</name>
<evidence type="ECO:0000313" key="2">
    <source>
        <dbReference type="Proteomes" id="UP000005508"/>
    </source>
</evidence>
<sequence>MQFKFLFVAAPAADSIKDAILIQITHESKGQIEGFLKSASENWLKSCKAGKIWRQ</sequence>
<dbReference type="EMBL" id="AEJM01000019">
    <property type="protein sequence ID" value="EGY33974.1"/>
    <property type="molecule type" value="Genomic_DNA"/>
</dbReference>
<dbReference type="AlphaFoldDB" id="G4A8F4"/>
<gene>
    <name evidence="1" type="ORF">SC1083_1102</name>
</gene>
<proteinExistence type="predicted"/>